<feature type="region of interest" description="Disordered" evidence="1">
    <location>
        <begin position="53"/>
        <end position="89"/>
    </location>
</feature>
<evidence type="ECO:0000313" key="2">
    <source>
        <dbReference type="EMBL" id="KAE8697170.1"/>
    </source>
</evidence>
<sequence length="89" mass="9786">MEGQPKVKVTLSLGSELYTVNSKAVGAVSEQLSSVKEESMGILKEFITKHNVPNDVPDELLEGSSNDEEEEEDEVSRKSKAKPKKPKIN</sequence>
<reference evidence="2" key="1">
    <citation type="submission" date="2019-09" db="EMBL/GenBank/DDBJ databases">
        <title>Draft genome information of white flower Hibiscus syriacus.</title>
        <authorList>
            <person name="Kim Y.-M."/>
        </authorList>
    </citation>
    <scope>NUCLEOTIDE SEQUENCE [LARGE SCALE GENOMIC DNA]</scope>
    <source>
        <strain evidence="2">YM2019G1</strain>
    </source>
</reference>
<gene>
    <name evidence="2" type="ORF">F3Y22_tig00110630pilonHSYRG00063</name>
</gene>
<comment type="caution">
    <text evidence="2">The sequence shown here is derived from an EMBL/GenBank/DDBJ whole genome shotgun (WGS) entry which is preliminary data.</text>
</comment>
<accession>A0A6A2ZYU8</accession>
<dbReference type="Proteomes" id="UP000436088">
    <property type="component" value="Unassembled WGS sequence"/>
</dbReference>
<dbReference type="GO" id="GO:0008168">
    <property type="term" value="F:methyltransferase activity"/>
    <property type="evidence" value="ECO:0007669"/>
    <property type="project" value="UniProtKB-KW"/>
</dbReference>
<name>A0A6A2ZYU8_HIBSY</name>
<feature type="compositionally biased region" description="Acidic residues" evidence="1">
    <location>
        <begin position="56"/>
        <end position="74"/>
    </location>
</feature>
<proteinExistence type="predicted"/>
<dbReference type="PANTHER" id="PTHR37194">
    <property type="entry name" value="T2E6.7-RELATED"/>
    <property type="match status" value="1"/>
</dbReference>
<dbReference type="AlphaFoldDB" id="A0A6A2ZYU8"/>
<protein>
    <submittedName>
        <fullName evidence="2">Ribosomal RNA adenine dimethylase family protein</fullName>
    </submittedName>
</protein>
<dbReference type="PANTHER" id="PTHR37194:SF2">
    <property type="entry name" value="T2E6.7-RELATED"/>
    <property type="match status" value="1"/>
</dbReference>
<feature type="compositionally biased region" description="Basic residues" evidence="1">
    <location>
        <begin position="78"/>
        <end position="89"/>
    </location>
</feature>
<organism evidence="2 3">
    <name type="scientific">Hibiscus syriacus</name>
    <name type="common">Rose of Sharon</name>
    <dbReference type="NCBI Taxonomy" id="106335"/>
    <lineage>
        <taxon>Eukaryota</taxon>
        <taxon>Viridiplantae</taxon>
        <taxon>Streptophyta</taxon>
        <taxon>Embryophyta</taxon>
        <taxon>Tracheophyta</taxon>
        <taxon>Spermatophyta</taxon>
        <taxon>Magnoliopsida</taxon>
        <taxon>eudicotyledons</taxon>
        <taxon>Gunneridae</taxon>
        <taxon>Pentapetalae</taxon>
        <taxon>rosids</taxon>
        <taxon>malvids</taxon>
        <taxon>Malvales</taxon>
        <taxon>Malvaceae</taxon>
        <taxon>Malvoideae</taxon>
        <taxon>Hibiscus</taxon>
    </lineage>
</organism>
<evidence type="ECO:0000313" key="3">
    <source>
        <dbReference type="Proteomes" id="UP000436088"/>
    </source>
</evidence>
<keyword evidence="3" id="KW-1185">Reference proteome</keyword>
<dbReference type="GO" id="GO:0032259">
    <property type="term" value="P:methylation"/>
    <property type="evidence" value="ECO:0007669"/>
    <property type="project" value="UniProtKB-KW"/>
</dbReference>
<evidence type="ECO:0000256" key="1">
    <source>
        <dbReference type="SAM" id="MobiDB-lite"/>
    </source>
</evidence>
<dbReference type="EMBL" id="VEPZ02001054">
    <property type="protein sequence ID" value="KAE8697170.1"/>
    <property type="molecule type" value="Genomic_DNA"/>
</dbReference>